<dbReference type="EMBL" id="OU898281">
    <property type="protein sequence ID" value="CAG9836156.1"/>
    <property type="molecule type" value="Genomic_DNA"/>
</dbReference>
<feature type="compositionally biased region" description="Acidic residues" evidence="5">
    <location>
        <begin position="180"/>
        <end position="189"/>
    </location>
</feature>
<keyword evidence="2" id="KW-0677">Repeat</keyword>
<dbReference type="PANTHER" id="PTHR48039:SF5">
    <property type="entry name" value="RNA-BINDING PROTEIN 28"/>
    <property type="match status" value="1"/>
</dbReference>
<evidence type="ECO:0000256" key="2">
    <source>
        <dbReference type="ARBA" id="ARBA00022737"/>
    </source>
</evidence>
<gene>
    <name evidence="7" type="ORF">DIABBA_LOCUS9269</name>
</gene>
<dbReference type="InterPro" id="IPR000504">
    <property type="entry name" value="RRM_dom"/>
</dbReference>
<dbReference type="OrthoDB" id="3945418at2759"/>
<dbReference type="SUPFAM" id="SSF54928">
    <property type="entry name" value="RNA-binding domain, RBD"/>
    <property type="match status" value="3"/>
</dbReference>
<keyword evidence="3" id="KW-0694">RNA-binding</keyword>
<dbReference type="SMART" id="SM00360">
    <property type="entry name" value="RRM"/>
    <property type="match status" value="3"/>
</dbReference>
<name>A0A9N9XEB0_DIABA</name>
<dbReference type="FunFam" id="3.30.70.330:FF:000182">
    <property type="entry name" value="RNA-binding motif protein 28"/>
    <property type="match status" value="1"/>
</dbReference>
<feature type="compositionally biased region" description="Basic residues" evidence="5">
    <location>
        <begin position="547"/>
        <end position="556"/>
    </location>
</feature>
<feature type="region of interest" description="Disordered" evidence="5">
    <location>
        <begin position="485"/>
        <end position="529"/>
    </location>
</feature>
<evidence type="ECO:0000313" key="8">
    <source>
        <dbReference type="Proteomes" id="UP001153709"/>
    </source>
</evidence>
<feature type="compositionally biased region" description="Basic and acidic residues" evidence="5">
    <location>
        <begin position="190"/>
        <end position="199"/>
    </location>
</feature>
<keyword evidence="4" id="KW-0539">Nucleus</keyword>
<proteinExistence type="predicted"/>
<organism evidence="7 8">
    <name type="scientific">Diabrotica balteata</name>
    <name type="common">Banded cucumber beetle</name>
    <dbReference type="NCBI Taxonomy" id="107213"/>
    <lineage>
        <taxon>Eukaryota</taxon>
        <taxon>Metazoa</taxon>
        <taxon>Ecdysozoa</taxon>
        <taxon>Arthropoda</taxon>
        <taxon>Hexapoda</taxon>
        <taxon>Insecta</taxon>
        <taxon>Pterygota</taxon>
        <taxon>Neoptera</taxon>
        <taxon>Endopterygota</taxon>
        <taxon>Coleoptera</taxon>
        <taxon>Polyphaga</taxon>
        <taxon>Cucujiformia</taxon>
        <taxon>Chrysomeloidea</taxon>
        <taxon>Chrysomelidae</taxon>
        <taxon>Galerucinae</taxon>
        <taxon>Diabroticina</taxon>
        <taxon>Diabroticites</taxon>
        <taxon>Diabrotica</taxon>
    </lineage>
</organism>
<protein>
    <recommendedName>
        <fullName evidence="6">RRM domain-containing protein</fullName>
    </recommendedName>
</protein>
<feature type="compositionally biased region" description="Basic and acidic residues" evidence="5">
    <location>
        <begin position="492"/>
        <end position="502"/>
    </location>
</feature>
<evidence type="ECO:0000256" key="4">
    <source>
        <dbReference type="ARBA" id="ARBA00023242"/>
    </source>
</evidence>
<evidence type="ECO:0000256" key="3">
    <source>
        <dbReference type="ARBA" id="ARBA00022884"/>
    </source>
</evidence>
<dbReference type="PANTHER" id="PTHR48039">
    <property type="entry name" value="RNA-BINDING MOTIF PROTEIN 14B"/>
    <property type="match status" value="1"/>
</dbReference>
<dbReference type="Gene3D" id="3.30.70.330">
    <property type="match status" value="3"/>
</dbReference>
<evidence type="ECO:0000313" key="7">
    <source>
        <dbReference type="EMBL" id="CAG9836156.1"/>
    </source>
</evidence>
<dbReference type="AlphaFoldDB" id="A0A9N9XEB0"/>
<dbReference type="GO" id="GO:0005730">
    <property type="term" value="C:nucleolus"/>
    <property type="evidence" value="ECO:0007669"/>
    <property type="project" value="TreeGrafter"/>
</dbReference>
<feature type="domain" description="RRM" evidence="6">
    <location>
        <begin position="212"/>
        <end position="285"/>
    </location>
</feature>
<dbReference type="InterPro" id="IPR035979">
    <property type="entry name" value="RBD_domain_sf"/>
</dbReference>
<dbReference type="CDD" id="cd12416">
    <property type="entry name" value="RRM4_RBM28_like"/>
    <property type="match status" value="1"/>
</dbReference>
<evidence type="ECO:0000256" key="1">
    <source>
        <dbReference type="ARBA" id="ARBA00004123"/>
    </source>
</evidence>
<dbReference type="Pfam" id="PF00076">
    <property type="entry name" value="RRM_1"/>
    <property type="match status" value="3"/>
</dbReference>
<keyword evidence="8" id="KW-1185">Reference proteome</keyword>
<feature type="compositionally biased region" description="Basic and acidic residues" evidence="5">
    <location>
        <begin position="148"/>
        <end position="179"/>
    </location>
</feature>
<accession>A0A9N9XEB0</accession>
<feature type="domain" description="RRM" evidence="6">
    <location>
        <begin position="37"/>
        <end position="109"/>
    </location>
</feature>
<feature type="domain" description="RRM" evidence="6">
    <location>
        <begin position="361"/>
        <end position="448"/>
    </location>
</feature>
<dbReference type="Proteomes" id="UP001153709">
    <property type="component" value="Chromosome 6"/>
</dbReference>
<reference evidence="7" key="1">
    <citation type="submission" date="2022-01" db="EMBL/GenBank/DDBJ databases">
        <authorList>
            <person name="King R."/>
        </authorList>
    </citation>
    <scope>NUCLEOTIDE SEQUENCE</scope>
</reference>
<feature type="region of interest" description="Disordered" evidence="5">
    <location>
        <begin position="139"/>
        <end position="202"/>
    </location>
</feature>
<dbReference type="InterPro" id="IPR051945">
    <property type="entry name" value="RRM_MRD1_RNA_proc_ribogen"/>
</dbReference>
<feature type="region of interest" description="Disordered" evidence="5">
    <location>
        <begin position="543"/>
        <end position="583"/>
    </location>
</feature>
<feature type="compositionally biased region" description="Basic and acidic residues" evidence="5">
    <location>
        <begin position="558"/>
        <end position="568"/>
    </location>
</feature>
<sequence>MAGHGKKKTPLSKEEVKEKLLAKKKESKQLLKEKRARLVVKNLSFKVTPEKLKKYFEKYGDVKSVELLKKPDGKLTGCAFVQFTLVQKAAKARHYTNDQEFLGRKILVDFAKAKNKYQKEQQLKKVEIKNEDGTKEIVEIKEEEDDDVSVKNENLEDQVIKDESENSDSDSEKSDKEDLNSDEEEDNDIKEEKPLDSARKPYLSHDVSEGKTVFVKNVPFDATNDDLKQCMRQFGHIYYALVCIDKLTEHSKGTAFVKFVNAEDAQKALSAGTELKLLGNILDCHPALDKGDVNKKVTQEKESKNVPKDSRNLYLVKEGVILAGSKAAEGVSATDMAKRLQIEQYKTQMLRNLNMFVSKERIVVHNLPSSWDDQKLKLLFQKYSGPGAIIREARIMRDMKNIDSNGLGKSKEYGFVTFSKHENALMALRNLNNNPEIFSTNKRPIITFSIENKSIIKARQKRLDKSKQYNPVSKSFNPEEKTKVFQNGGKISRKDLNKRPRIENAQTQEEDVPKFGGVATKPGTKEKMRSRYKLNVQAKLHHENLKKEKKRKKNAKKSLAEKKKEFTKQPKQKINKVSEKDNFSKMVSDYKKKLVSVSGSKKSKWYE</sequence>
<evidence type="ECO:0000259" key="6">
    <source>
        <dbReference type="SMART" id="SM00360"/>
    </source>
</evidence>
<comment type="subcellular location">
    <subcellularLocation>
        <location evidence="1">Nucleus</location>
    </subcellularLocation>
</comment>
<evidence type="ECO:0000256" key="5">
    <source>
        <dbReference type="SAM" id="MobiDB-lite"/>
    </source>
</evidence>
<dbReference type="InterPro" id="IPR012677">
    <property type="entry name" value="Nucleotide-bd_a/b_plait_sf"/>
</dbReference>
<dbReference type="GO" id="GO:0003729">
    <property type="term" value="F:mRNA binding"/>
    <property type="evidence" value="ECO:0007669"/>
    <property type="project" value="TreeGrafter"/>
</dbReference>